<feature type="transmembrane region" description="Helical" evidence="6">
    <location>
        <begin position="772"/>
        <end position="793"/>
    </location>
</feature>
<dbReference type="Pfam" id="PF02687">
    <property type="entry name" value="FtsX"/>
    <property type="match status" value="2"/>
</dbReference>
<feature type="transmembrane region" description="Helical" evidence="6">
    <location>
        <begin position="539"/>
        <end position="559"/>
    </location>
</feature>
<feature type="domain" description="ABC3 transporter permease C-terminal" evidence="7">
    <location>
        <begin position="373"/>
        <end position="482"/>
    </location>
</feature>
<feature type="transmembrane region" description="Helical" evidence="6">
    <location>
        <begin position="826"/>
        <end position="847"/>
    </location>
</feature>
<dbReference type="RefSeq" id="WP_186836862.1">
    <property type="nucleotide sequence ID" value="NZ_JACOPD010000005.1"/>
</dbReference>
<evidence type="ECO:0000259" key="8">
    <source>
        <dbReference type="Pfam" id="PF12704"/>
    </source>
</evidence>
<organism evidence="9 10">
    <name type="scientific">Lachnospira hominis</name>
    <name type="common">ex Liu et al. 2021</name>
    <dbReference type="NCBI Taxonomy" id="2763051"/>
    <lineage>
        <taxon>Bacteria</taxon>
        <taxon>Bacillati</taxon>
        <taxon>Bacillota</taxon>
        <taxon>Clostridia</taxon>
        <taxon>Lachnospirales</taxon>
        <taxon>Lachnospiraceae</taxon>
        <taxon>Lachnospira</taxon>
    </lineage>
</organism>
<comment type="subcellular location">
    <subcellularLocation>
        <location evidence="1">Cell membrane</location>
        <topology evidence="1">Multi-pass membrane protein</topology>
    </subcellularLocation>
</comment>
<accession>A0ABR7G1V6</accession>
<sequence>MGKTVIKDTFREIKGSFGRFFAIFAIVAIGVSFFAGITASSSDMRYSSDSYYDEYNLFDLRLLSDAGFTDDDIKAIRETDGVKGVFAAHEADVLTTIGNAQVTVRVMGVPEKNRADDNEDYINRLRLKEGRLPESDGECVVRYSDFYDGKVDIGDTITLRSGDEKDISDTLKFNEYKVVGLVYTPYYASYDIGQSSTGSGKVNICIMVNDDCFAGDYYTETFVTVDGAKQLNTYKDKYFSCVDDVKVRLGNTGTKQIEARRSDIKNNIENERQAALNKVYDSVRESVREQIYSQYRAYYPGIDITSMAEPLVEPAVNQAIANLDLSEINDKFDKAENEALGSEWKWYVLDRNSHYSFRDYKSSADRMDAIAVVFPAFFILVAALVCLTTMTRMVDEQRGLIGTYKAIGYGKAAIAMKFVLYSLMASLSGGIIGCIFGLKVFPLIIYNSWNIIYYMPKIKYANHIILSIIAIASMAAVIVAATLAACMSELSEVPSTLMRPKSPKKGKKILLEHIGIIWKHLSFSGKVTARNIFRYKKRFFMTVVGIAGGCALMLAGFAIKDSVSALIQKQFVQIIKYDATISYSDESVLDTVKADDRIDDYDTIHTYLSDVGNAEVIDDEDKQQKEDITIDVVENADEFEKFILLRKRNTNVTYKLDNDGICITEQLAGTLGVRAGDTIYLSSDSGVRKPAVVSHVVEMYTNSYIFMTAGYYEKVFGEEYLPNAILVTLTQKNDDLQNEVGSDYLSMNNVKGITFCSSNIEKFNNMISSINLVTYVLILSAAALTFVVLYNLINVNVSERIREIATIKVLGFFDKEVAAYVYRENVVISIIGSLAGLILGRGLHLYIMKTIEMDNVMFGDAVRPVSYVYSFVLTMIFALFVNLVMYNRLRKVPMVESLKSVE</sequence>
<feature type="transmembrane region" description="Helical" evidence="6">
    <location>
        <begin position="867"/>
        <end position="886"/>
    </location>
</feature>
<feature type="transmembrane region" description="Helical" evidence="6">
    <location>
        <begin position="369"/>
        <end position="390"/>
    </location>
</feature>
<evidence type="ECO:0000256" key="6">
    <source>
        <dbReference type="SAM" id="Phobius"/>
    </source>
</evidence>
<evidence type="ECO:0000313" key="10">
    <source>
        <dbReference type="Proteomes" id="UP000628463"/>
    </source>
</evidence>
<evidence type="ECO:0000256" key="3">
    <source>
        <dbReference type="ARBA" id="ARBA00022692"/>
    </source>
</evidence>
<feature type="transmembrane region" description="Helical" evidence="6">
    <location>
        <begin position="418"/>
        <end position="444"/>
    </location>
</feature>
<keyword evidence="3 6" id="KW-0812">Transmembrane</keyword>
<proteinExistence type="predicted"/>
<evidence type="ECO:0000259" key="7">
    <source>
        <dbReference type="Pfam" id="PF02687"/>
    </source>
</evidence>
<dbReference type="PANTHER" id="PTHR30287">
    <property type="entry name" value="MEMBRANE COMPONENT OF PREDICTED ABC SUPERFAMILY METABOLITE UPTAKE TRANSPORTER"/>
    <property type="match status" value="1"/>
</dbReference>
<feature type="transmembrane region" description="Helical" evidence="6">
    <location>
        <begin position="20"/>
        <end position="39"/>
    </location>
</feature>
<feature type="transmembrane region" description="Helical" evidence="6">
    <location>
        <begin position="464"/>
        <end position="486"/>
    </location>
</feature>
<dbReference type="Pfam" id="PF12704">
    <property type="entry name" value="MacB_PCD"/>
    <property type="match status" value="1"/>
</dbReference>
<dbReference type="InterPro" id="IPR025857">
    <property type="entry name" value="MacB_PCD"/>
</dbReference>
<feature type="domain" description="MacB-like periplasmic core" evidence="8">
    <location>
        <begin position="25"/>
        <end position="197"/>
    </location>
</feature>
<feature type="domain" description="ABC3 transporter permease C-terminal" evidence="7">
    <location>
        <begin position="776"/>
        <end position="893"/>
    </location>
</feature>
<dbReference type="InterPro" id="IPR038766">
    <property type="entry name" value="Membrane_comp_ABC_pdt"/>
</dbReference>
<dbReference type="EMBL" id="JACOPD010000005">
    <property type="protein sequence ID" value="MBC5680920.1"/>
    <property type="molecule type" value="Genomic_DNA"/>
</dbReference>
<dbReference type="Proteomes" id="UP000628463">
    <property type="component" value="Unassembled WGS sequence"/>
</dbReference>
<reference evidence="9 10" key="1">
    <citation type="submission" date="2020-08" db="EMBL/GenBank/DDBJ databases">
        <title>Genome public.</title>
        <authorList>
            <person name="Liu C."/>
            <person name="Sun Q."/>
        </authorList>
    </citation>
    <scope>NUCLEOTIDE SEQUENCE [LARGE SCALE GENOMIC DNA]</scope>
    <source>
        <strain evidence="9 10">NSJ-43</strain>
    </source>
</reference>
<evidence type="ECO:0000313" key="9">
    <source>
        <dbReference type="EMBL" id="MBC5680920.1"/>
    </source>
</evidence>
<evidence type="ECO:0000256" key="4">
    <source>
        <dbReference type="ARBA" id="ARBA00022989"/>
    </source>
</evidence>
<comment type="caution">
    <text evidence="9">The sequence shown here is derived from an EMBL/GenBank/DDBJ whole genome shotgun (WGS) entry which is preliminary data.</text>
</comment>
<evidence type="ECO:0000256" key="1">
    <source>
        <dbReference type="ARBA" id="ARBA00004651"/>
    </source>
</evidence>
<evidence type="ECO:0000256" key="2">
    <source>
        <dbReference type="ARBA" id="ARBA00022475"/>
    </source>
</evidence>
<keyword evidence="10" id="KW-1185">Reference proteome</keyword>
<keyword evidence="5 6" id="KW-0472">Membrane</keyword>
<name>A0ABR7G1V6_9FIRM</name>
<dbReference type="InterPro" id="IPR003838">
    <property type="entry name" value="ABC3_permease_C"/>
</dbReference>
<keyword evidence="4 6" id="KW-1133">Transmembrane helix</keyword>
<keyword evidence="2" id="KW-1003">Cell membrane</keyword>
<gene>
    <name evidence="9" type="ORF">H8S01_08105</name>
</gene>
<protein>
    <submittedName>
        <fullName evidence="9">FtsX-like permease family protein</fullName>
    </submittedName>
</protein>
<evidence type="ECO:0000256" key="5">
    <source>
        <dbReference type="ARBA" id="ARBA00023136"/>
    </source>
</evidence>
<dbReference type="PANTHER" id="PTHR30287:SF1">
    <property type="entry name" value="INNER MEMBRANE PROTEIN"/>
    <property type="match status" value="1"/>
</dbReference>